<reference evidence="2 3" key="1">
    <citation type="submission" date="2016-11" db="EMBL/GenBank/DDBJ databases">
        <authorList>
            <person name="Jaros S."/>
            <person name="Januszkiewicz K."/>
            <person name="Wedrychowicz H."/>
        </authorList>
    </citation>
    <scope>NUCLEOTIDE SEQUENCE [LARGE SCALE GENOMIC DNA]</scope>
    <source>
        <strain evidence="2 3">DSM 16917</strain>
    </source>
</reference>
<dbReference type="AlphaFoldDB" id="A0A1M5RHC8"/>
<dbReference type="Proteomes" id="UP000184268">
    <property type="component" value="Unassembled WGS sequence"/>
</dbReference>
<keyword evidence="1" id="KW-1133">Transmembrane helix</keyword>
<evidence type="ECO:0000313" key="3">
    <source>
        <dbReference type="Proteomes" id="UP000184268"/>
    </source>
</evidence>
<keyword evidence="3" id="KW-1185">Reference proteome</keyword>
<sequence>MQPMAPNTQRCLTLARIGYLLTLVLVPLWQLGSGRSDDYSLTFQLLLMLPLLFPAKGVLTGRPYTHAWSGFIACLYLLWALTGWWVYPAERLLASAVVGSLMLWLIASTYFARLRGRELGLGLKRKQPAD</sequence>
<organism evidence="2 3">
    <name type="scientific">Ferrimonas marina</name>
    <dbReference type="NCBI Taxonomy" id="299255"/>
    <lineage>
        <taxon>Bacteria</taxon>
        <taxon>Pseudomonadati</taxon>
        <taxon>Pseudomonadota</taxon>
        <taxon>Gammaproteobacteria</taxon>
        <taxon>Alteromonadales</taxon>
        <taxon>Ferrimonadaceae</taxon>
        <taxon>Ferrimonas</taxon>
    </lineage>
</organism>
<protein>
    <submittedName>
        <fullName evidence="2">Uncharacterized membrane protein</fullName>
    </submittedName>
</protein>
<accession>A0A1M5RHC8</accession>
<dbReference type="STRING" id="299255.SAMN02745129_1608"/>
<evidence type="ECO:0000313" key="2">
    <source>
        <dbReference type="EMBL" id="SHH25193.1"/>
    </source>
</evidence>
<proteinExistence type="predicted"/>
<dbReference type="RefSeq" id="WP_067657400.1">
    <property type="nucleotide sequence ID" value="NZ_FQXG01000002.1"/>
</dbReference>
<keyword evidence="1" id="KW-0472">Membrane</keyword>
<name>A0A1M5RHC8_9GAMM</name>
<keyword evidence="1" id="KW-0812">Transmembrane</keyword>
<feature type="transmembrane region" description="Helical" evidence="1">
    <location>
        <begin position="66"/>
        <end position="87"/>
    </location>
</feature>
<feature type="transmembrane region" description="Helical" evidence="1">
    <location>
        <begin position="41"/>
        <end position="59"/>
    </location>
</feature>
<feature type="transmembrane region" description="Helical" evidence="1">
    <location>
        <begin position="93"/>
        <end position="112"/>
    </location>
</feature>
<feature type="transmembrane region" description="Helical" evidence="1">
    <location>
        <begin position="12"/>
        <end position="29"/>
    </location>
</feature>
<dbReference type="InterPro" id="IPR018643">
    <property type="entry name" value="DUF2069_membrane"/>
</dbReference>
<dbReference type="EMBL" id="FQXG01000002">
    <property type="protein sequence ID" value="SHH25193.1"/>
    <property type="molecule type" value="Genomic_DNA"/>
</dbReference>
<evidence type="ECO:0000256" key="1">
    <source>
        <dbReference type="SAM" id="Phobius"/>
    </source>
</evidence>
<dbReference type="Pfam" id="PF09842">
    <property type="entry name" value="DUF2069"/>
    <property type="match status" value="1"/>
</dbReference>
<gene>
    <name evidence="2" type="ORF">SAMN02745129_1608</name>
</gene>